<gene>
    <name evidence="3" type="ORF">PG2093B_1435</name>
</gene>
<evidence type="ECO:0000313" key="4">
    <source>
        <dbReference type="Proteomes" id="UP000292568"/>
    </source>
</evidence>
<dbReference type="InterPro" id="IPR036457">
    <property type="entry name" value="PPM-type-like_dom_sf"/>
</dbReference>
<organism evidence="3 4">
    <name type="scientific">Bifidobacterium pseudolongum subsp. globosum</name>
    <dbReference type="NCBI Taxonomy" id="1690"/>
    <lineage>
        <taxon>Bacteria</taxon>
        <taxon>Bacillati</taxon>
        <taxon>Actinomycetota</taxon>
        <taxon>Actinomycetes</taxon>
        <taxon>Bifidobacteriales</taxon>
        <taxon>Bifidobacteriaceae</taxon>
        <taxon>Bifidobacterium</taxon>
    </lineage>
</organism>
<dbReference type="SMART" id="SM00332">
    <property type="entry name" value="PP2Cc"/>
    <property type="match status" value="1"/>
</dbReference>
<dbReference type="SMART" id="SM00331">
    <property type="entry name" value="PP2C_SIG"/>
    <property type="match status" value="1"/>
</dbReference>
<proteinExistence type="predicted"/>
<feature type="region of interest" description="Disordered" evidence="1">
    <location>
        <begin position="336"/>
        <end position="364"/>
    </location>
</feature>
<reference evidence="3 4" key="1">
    <citation type="submission" date="2018-12" db="EMBL/GenBank/DDBJ databases">
        <title>Unveiling genomic diversity among members of the Bifidobacterium pseudolongum species, a widely distributed gut commensal of the animal kingdom.</title>
        <authorList>
            <person name="Lugli G.A."/>
            <person name="Duranti S."/>
            <person name="Albert K."/>
            <person name="Mancabelli L."/>
            <person name="Napoli S."/>
            <person name="Viappiani A."/>
            <person name="Anzalone R."/>
            <person name="Longhi G."/>
            <person name="Milani C."/>
            <person name="Turroni F."/>
            <person name="Alessandri G."/>
            <person name="Sela D.A."/>
            <person name="Van Sinderen D."/>
            <person name="Ventura M."/>
        </authorList>
    </citation>
    <scope>NUCLEOTIDE SEQUENCE [LARGE SCALE GENOMIC DNA]</scope>
    <source>
        <strain evidence="3 4">2093B</strain>
    </source>
</reference>
<dbReference type="AlphaFoldDB" id="A0A4Q4ZYY1"/>
<sequence length="364" mass="38237">MNEAIAVGALTDVGMRRATNQDAFLAERGVYVVCDGMGGESGGERASAIAVEEFARLAAGGERTRVAIDAAVQRAQRRARALGVRLGGIAGTTISGIVLPQWGTGAAPHGAHAAAHMPGVDAEPVIDDWDATQPGATLDDSTITGEWQTARGGCADPCYVVNIGDSRTYHMERADSAVMTWDARTFTQLTHDHSSRQEAIDAGMDEAEAGRRIARNVITRCIGAPHGTRADVFMAPARGRFIICSDGCHGELEDATIASIAAAHDDAAGAARALVQASLDAGGSDNVTVVVVDMPAGRAALGARLEDDEDLGDVHGLDDATVQTRTGAQQLDLNAWRRTPPRDGGRACADARLSREHREEQQAW</sequence>
<dbReference type="RefSeq" id="WP_129897937.1">
    <property type="nucleotide sequence ID" value="NZ_RYUH01000014.1"/>
</dbReference>
<dbReference type="EMBL" id="RYUH01000014">
    <property type="protein sequence ID" value="RYQ08881.1"/>
    <property type="molecule type" value="Genomic_DNA"/>
</dbReference>
<dbReference type="CDD" id="cd00143">
    <property type="entry name" value="PP2Cc"/>
    <property type="match status" value="1"/>
</dbReference>
<accession>A0A4Q4ZYY1</accession>
<evidence type="ECO:0000313" key="3">
    <source>
        <dbReference type="EMBL" id="RYQ08881.1"/>
    </source>
</evidence>
<dbReference type="SUPFAM" id="SSF81606">
    <property type="entry name" value="PP2C-like"/>
    <property type="match status" value="1"/>
</dbReference>
<dbReference type="Pfam" id="PF13672">
    <property type="entry name" value="PP2C_2"/>
    <property type="match status" value="1"/>
</dbReference>
<dbReference type="InterPro" id="IPR001932">
    <property type="entry name" value="PPM-type_phosphatase-like_dom"/>
</dbReference>
<feature type="domain" description="PPM-type phosphatase" evidence="2">
    <location>
        <begin position="6"/>
        <end position="294"/>
    </location>
</feature>
<comment type="caution">
    <text evidence="3">The sequence shown here is derived from an EMBL/GenBank/DDBJ whole genome shotgun (WGS) entry which is preliminary data.</text>
</comment>
<protein>
    <submittedName>
        <fullName evidence="3">Protein phosphatase</fullName>
    </submittedName>
</protein>
<name>A0A4Q4ZYY1_9BIFI</name>
<dbReference type="Gene3D" id="3.60.40.10">
    <property type="entry name" value="PPM-type phosphatase domain"/>
    <property type="match status" value="2"/>
</dbReference>
<dbReference type="Proteomes" id="UP000292568">
    <property type="component" value="Unassembled WGS sequence"/>
</dbReference>
<dbReference type="PROSITE" id="PS51746">
    <property type="entry name" value="PPM_2"/>
    <property type="match status" value="1"/>
</dbReference>
<evidence type="ECO:0000256" key="1">
    <source>
        <dbReference type="SAM" id="MobiDB-lite"/>
    </source>
</evidence>
<evidence type="ECO:0000259" key="2">
    <source>
        <dbReference type="PROSITE" id="PS51746"/>
    </source>
</evidence>
<feature type="compositionally biased region" description="Basic and acidic residues" evidence="1">
    <location>
        <begin position="352"/>
        <end position="364"/>
    </location>
</feature>